<dbReference type="RefSeq" id="WP_311034627.1">
    <property type="nucleotide sequence ID" value="NZ_CP117522.1"/>
</dbReference>
<dbReference type="PANTHER" id="PTHR20863:SF76">
    <property type="entry name" value="CARRIER DOMAIN-CONTAINING PROTEIN"/>
    <property type="match status" value="1"/>
</dbReference>
<keyword evidence="6" id="KW-0275">Fatty acid biosynthesis</keyword>
<evidence type="ECO:0000256" key="2">
    <source>
        <dbReference type="ARBA" id="ARBA00022516"/>
    </source>
</evidence>
<proteinExistence type="predicted"/>
<keyword evidence="1" id="KW-0596">Phosphopantetheine</keyword>
<evidence type="ECO:0000256" key="5">
    <source>
        <dbReference type="ARBA" id="ARBA00023098"/>
    </source>
</evidence>
<evidence type="ECO:0000313" key="8">
    <source>
        <dbReference type="EMBL" id="WNE95275.1"/>
    </source>
</evidence>
<dbReference type="InterPro" id="IPR009081">
    <property type="entry name" value="PP-bd_ACP"/>
</dbReference>
<accession>A0ABY9UXS7</accession>
<dbReference type="SUPFAM" id="SSF47336">
    <property type="entry name" value="ACP-like"/>
    <property type="match status" value="1"/>
</dbReference>
<organism evidence="8 9">
    <name type="scientific">Streptomyces luomodiensis</name>
    <dbReference type="NCBI Taxonomy" id="3026192"/>
    <lineage>
        <taxon>Bacteria</taxon>
        <taxon>Bacillati</taxon>
        <taxon>Actinomycetota</taxon>
        <taxon>Actinomycetes</taxon>
        <taxon>Kitasatosporales</taxon>
        <taxon>Streptomycetaceae</taxon>
        <taxon>Streptomyces</taxon>
    </lineage>
</organism>
<evidence type="ECO:0000313" key="9">
    <source>
        <dbReference type="Proteomes" id="UP001305606"/>
    </source>
</evidence>
<dbReference type="Proteomes" id="UP001305606">
    <property type="component" value="Chromosome"/>
</dbReference>
<reference evidence="8 9" key="1">
    <citation type="submission" date="2023-02" db="EMBL/GenBank/DDBJ databases">
        <title>Streptomyces sp. SCA4-21 with antifungal activity against Fusarium oxysporum f. sp. cubense, Streptomyces sp. SCA2-17 with antifungal activity against Fusarium oxysporum f. sp. cubense.</title>
        <authorList>
            <person name="Qi D."/>
        </authorList>
    </citation>
    <scope>NUCLEOTIDE SEQUENCE [LARGE SCALE GENOMIC DNA]</scope>
    <source>
        <strain evidence="8 9">SCA4-21</strain>
    </source>
</reference>
<dbReference type="PANTHER" id="PTHR20863">
    <property type="entry name" value="ACYL CARRIER PROTEIN"/>
    <property type="match status" value="1"/>
</dbReference>
<keyword evidence="3" id="KW-0597">Phosphoprotein</keyword>
<dbReference type="InterPro" id="IPR003231">
    <property type="entry name" value="ACP"/>
</dbReference>
<dbReference type="Pfam" id="PF00550">
    <property type="entry name" value="PP-binding"/>
    <property type="match status" value="1"/>
</dbReference>
<sequence>MPTTPVTREAVSAFVTEALADFGADPDAITMDATFEDLEIDSLDLVELGQAVKKTFGIHVRPKDMDDVKTVGEALDAMLATAGL</sequence>
<keyword evidence="2" id="KW-0444">Lipid biosynthesis</keyword>
<evidence type="ECO:0000256" key="4">
    <source>
        <dbReference type="ARBA" id="ARBA00022832"/>
    </source>
</evidence>
<dbReference type="PROSITE" id="PS50075">
    <property type="entry name" value="CARRIER"/>
    <property type="match status" value="1"/>
</dbReference>
<keyword evidence="5" id="KW-0443">Lipid metabolism</keyword>
<dbReference type="Gene3D" id="1.10.1200.10">
    <property type="entry name" value="ACP-like"/>
    <property type="match status" value="1"/>
</dbReference>
<evidence type="ECO:0000256" key="3">
    <source>
        <dbReference type="ARBA" id="ARBA00022553"/>
    </source>
</evidence>
<evidence type="ECO:0000256" key="6">
    <source>
        <dbReference type="ARBA" id="ARBA00023160"/>
    </source>
</evidence>
<keyword evidence="9" id="KW-1185">Reference proteome</keyword>
<evidence type="ECO:0000256" key="1">
    <source>
        <dbReference type="ARBA" id="ARBA00022450"/>
    </source>
</evidence>
<keyword evidence="4" id="KW-0276">Fatty acid metabolism</keyword>
<dbReference type="InterPro" id="IPR036736">
    <property type="entry name" value="ACP-like_sf"/>
</dbReference>
<gene>
    <name evidence="8" type="ORF">PS467_07885</name>
</gene>
<name>A0ABY9UXS7_9ACTN</name>
<evidence type="ECO:0000259" key="7">
    <source>
        <dbReference type="PROSITE" id="PS50075"/>
    </source>
</evidence>
<dbReference type="EMBL" id="CP117522">
    <property type="protein sequence ID" value="WNE95275.1"/>
    <property type="molecule type" value="Genomic_DNA"/>
</dbReference>
<protein>
    <submittedName>
        <fullName evidence="8">Phosphopantetheine-binding protein</fullName>
    </submittedName>
</protein>
<feature type="domain" description="Carrier" evidence="7">
    <location>
        <begin position="5"/>
        <end position="82"/>
    </location>
</feature>